<accession>A0ABZ2NA93</accession>
<organism evidence="1 2">
    <name type="scientific">Bacillus kandeliae</name>
    <dbReference type="NCBI Taxonomy" id="3129297"/>
    <lineage>
        <taxon>Bacteria</taxon>
        <taxon>Bacillati</taxon>
        <taxon>Bacillota</taxon>
        <taxon>Bacilli</taxon>
        <taxon>Bacillales</taxon>
        <taxon>Bacillaceae</taxon>
        <taxon>Bacillus</taxon>
    </lineage>
</organism>
<dbReference type="NCBIfam" id="TIGR01637">
    <property type="entry name" value="phage_arpU"/>
    <property type="match status" value="1"/>
</dbReference>
<evidence type="ECO:0000313" key="2">
    <source>
        <dbReference type="Proteomes" id="UP001387364"/>
    </source>
</evidence>
<dbReference type="Proteomes" id="UP001387364">
    <property type="component" value="Chromosome"/>
</dbReference>
<name>A0ABZ2NA93_9BACI</name>
<dbReference type="EMBL" id="CP147404">
    <property type="protein sequence ID" value="WXB94525.1"/>
    <property type="molecule type" value="Genomic_DNA"/>
</dbReference>
<dbReference type="InterPro" id="IPR006524">
    <property type="entry name" value="ArpU-like"/>
</dbReference>
<reference evidence="1 2" key="1">
    <citation type="submission" date="2024-02" db="EMBL/GenBank/DDBJ databases">
        <title>Seven novel Bacillus-like species.</title>
        <authorList>
            <person name="Liu G."/>
        </authorList>
    </citation>
    <scope>NUCLEOTIDE SEQUENCE [LARGE SCALE GENOMIC DNA]</scope>
    <source>
        <strain evidence="1 2">FJAT-52991</strain>
    </source>
</reference>
<gene>
    <name evidence="1" type="ORF">WDJ61_07830</name>
</gene>
<protein>
    <submittedName>
        <fullName evidence="1">ArpU family phage packaging/lysis transcriptional regulator</fullName>
    </submittedName>
</protein>
<sequence length="124" mass="14475">MSKQLDLFLAEIDREATKAAVESELNKYRFLLLTTTDDMTPKITPEYSMVPPSPNNSFHSTTEDIAIKRADMEVHRSKFIKRIAMAVNRLGYMERSIIVSRYMKEDDVYDYEVYNQLGMSESKY</sequence>
<evidence type="ECO:0000313" key="1">
    <source>
        <dbReference type="EMBL" id="WXB94525.1"/>
    </source>
</evidence>
<proteinExistence type="predicted"/>
<dbReference type="RefSeq" id="WP_338754269.1">
    <property type="nucleotide sequence ID" value="NZ_CP147404.1"/>
</dbReference>
<keyword evidence="2" id="KW-1185">Reference proteome</keyword>